<keyword evidence="7 9" id="KW-0472">Membrane</keyword>
<comment type="similarity">
    <text evidence="8 9">Belongs to the TRAP transporter small permease family.</text>
</comment>
<dbReference type="GO" id="GO:0005886">
    <property type="term" value="C:plasma membrane"/>
    <property type="evidence" value="ECO:0007669"/>
    <property type="project" value="UniProtKB-SubCell"/>
</dbReference>
<reference evidence="11 12" key="1">
    <citation type="submission" date="2016-10" db="EMBL/GenBank/DDBJ databases">
        <authorList>
            <person name="de Groot N.N."/>
        </authorList>
    </citation>
    <scope>NUCLEOTIDE SEQUENCE [LARGE SCALE GENOMIC DNA]</scope>
    <source>
        <strain evidence="11 12">CGMCC 1.10959</strain>
    </source>
</reference>
<proteinExistence type="inferred from homology"/>
<comment type="subcellular location">
    <subcellularLocation>
        <location evidence="1 9">Cell inner membrane</location>
        <topology evidence="1 9">Multi-pass membrane protein</topology>
    </subcellularLocation>
</comment>
<dbReference type="EMBL" id="FPAW01000010">
    <property type="protein sequence ID" value="SFT86205.1"/>
    <property type="molecule type" value="Genomic_DNA"/>
</dbReference>
<dbReference type="Proteomes" id="UP000182466">
    <property type="component" value="Unassembled WGS sequence"/>
</dbReference>
<keyword evidence="12" id="KW-1185">Reference proteome</keyword>
<comment type="function">
    <text evidence="9">Part of the tripartite ATP-independent periplasmic (TRAP) transport system.</text>
</comment>
<dbReference type="AlphaFoldDB" id="A0A1I7BG87"/>
<name>A0A1I7BG87_9RHOB</name>
<evidence type="ECO:0000256" key="3">
    <source>
        <dbReference type="ARBA" id="ARBA00022475"/>
    </source>
</evidence>
<protein>
    <recommendedName>
        <fullName evidence="9">TRAP transporter small permease protein</fullName>
    </recommendedName>
</protein>
<keyword evidence="6 9" id="KW-1133">Transmembrane helix</keyword>
<feature type="transmembrane region" description="Helical" evidence="9">
    <location>
        <begin position="146"/>
        <end position="169"/>
    </location>
</feature>
<evidence type="ECO:0000256" key="1">
    <source>
        <dbReference type="ARBA" id="ARBA00004429"/>
    </source>
</evidence>
<organism evidence="11 12">
    <name type="scientific">Sedimentitalea nanhaiensis</name>
    <dbReference type="NCBI Taxonomy" id="999627"/>
    <lineage>
        <taxon>Bacteria</taxon>
        <taxon>Pseudomonadati</taxon>
        <taxon>Pseudomonadota</taxon>
        <taxon>Alphaproteobacteria</taxon>
        <taxon>Rhodobacterales</taxon>
        <taxon>Paracoccaceae</taxon>
        <taxon>Sedimentitalea</taxon>
    </lineage>
</organism>
<keyword evidence="4 9" id="KW-0997">Cell inner membrane</keyword>
<gene>
    <name evidence="11" type="ORF">SAMN05216236_11029</name>
</gene>
<dbReference type="GO" id="GO:0015740">
    <property type="term" value="P:C4-dicarboxylate transport"/>
    <property type="evidence" value="ECO:0007669"/>
    <property type="project" value="TreeGrafter"/>
</dbReference>
<evidence type="ECO:0000256" key="2">
    <source>
        <dbReference type="ARBA" id="ARBA00022448"/>
    </source>
</evidence>
<evidence type="ECO:0000256" key="4">
    <source>
        <dbReference type="ARBA" id="ARBA00022519"/>
    </source>
</evidence>
<evidence type="ECO:0000313" key="12">
    <source>
        <dbReference type="Proteomes" id="UP000182466"/>
    </source>
</evidence>
<dbReference type="InterPro" id="IPR055348">
    <property type="entry name" value="DctQ"/>
</dbReference>
<dbReference type="GO" id="GO:0022857">
    <property type="term" value="F:transmembrane transporter activity"/>
    <property type="evidence" value="ECO:0007669"/>
    <property type="project" value="UniProtKB-UniRule"/>
</dbReference>
<evidence type="ECO:0000256" key="9">
    <source>
        <dbReference type="RuleBase" id="RU369079"/>
    </source>
</evidence>
<evidence type="ECO:0000256" key="7">
    <source>
        <dbReference type="ARBA" id="ARBA00023136"/>
    </source>
</evidence>
<dbReference type="InterPro" id="IPR007387">
    <property type="entry name" value="TRAP_DctQ"/>
</dbReference>
<evidence type="ECO:0000256" key="8">
    <source>
        <dbReference type="ARBA" id="ARBA00038436"/>
    </source>
</evidence>
<evidence type="ECO:0000256" key="6">
    <source>
        <dbReference type="ARBA" id="ARBA00022989"/>
    </source>
</evidence>
<evidence type="ECO:0000313" key="11">
    <source>
        <dbReference type="EMBL" id="SFT86205.1"/>
    </source>
</evidence>
<dbReference type="eggNOG" id="COG4665">
    <property type="taxonomic scope" value="Bacteria"/>
</dbReference>
<feature type="transmembrane region" description="Helical" evidence="9">
    <location>
        <begin position="57"/>
        <end position="75"/>
    </location>
</feature>
<comment type="subunit">
    <text evidence="9">The complex comprises the extracytoplasmic solute receptor protein and the two transmembrane proteins.</text>
</comment>
<evidence type="ECO:0000256" key="5">
    <source>
        <dbReference type="ARBA" id="ARBA00022692"/>
    </source>
</evidence>
<sequence>MARGPGAGGLAARVAGGIMSAANVTATIWILLLMGLILADVIGRNVFLAPIAGVPEMVKYSIVGIVFLQIAHTHRHGQMVRSDAVLGLLMQRRPRIGALLDLVTQLAGVAVALMLARAVWPKAVRAFERGEMEGIAGHFQMPVWPFLAIVAGGAALLALSFLITAVQAARKVAGRWRT</sequence>
<dbReference type="Pfam" id="PF04290">
    <property type="entry name" value="DctQ"/>
    <property type="match status" value="1"/>
</dbReference>
<accession>A0A1I7BG87</accession>
<dbReference type="PANTHER" id="PTHR35011">
    <property type="entry name" value="2,3-DIKETO-L-GULONATE TRAP TRANSPORTER SMALL PERMEASE PROTEIN YIAM"/>
    <property type="match status" value="1"/>
</dbReference>
<dbReference type="PANTHER" id="PTHR35011:SF10">
    <property type="entry name" value="TRAP TRANSPORTER SMALL PERMEASE PROTEIN"/>
    <property type="match status" value="1"/>
</dbReference>
<feature type="transmembrane region" description="Helical" evidence="9">
    <location>
        <begin position="12"/>
        <end position="37"/>
    </location>
</feature>
<evidence type="ECO:0000259" key="10">
    <source>
        <dbReference type="Pfam" id="PF04290"/>
    </source>
</evidence>
<keyword evidence="2 9" id="KW-0813">Transport</keyword>
<feature type="domain" description="Tripartite ATP-independent periplasmic transporters DctQ component" evidence="10">
    <location>
        <begin position="33"/>
        <end position="170"/>
    </location>
</feature>
<keyword evidence="3" id="KW-1003">Cell membrane</keyword>
<feature type="transmembrane region" description="Helical" evidence="9">
    <location>
        <begin position="96"/>
        <end position="120"/>
    </location>
</feature>
<dbReference type="RefSeq" id="WP_027264194.1">
    <property type="nucleotide sequence ID" value="NZ_FPAW01000010.1"/>
</dbReference>
<dbReference type="STRING" id="999627.SAMN05216236_11029"/>
<keyword evidence="5 9" id="KW-0812">Transmembrane</keyword>